<reference evidence="2 3" key="1">
    <citation type="journal article" date="2014" name="Int. J. Syst. Evol. Microbiol.">
        <title>Complete genome sequence of Corynebacterium casei LMG S-19264T (=DSM 44701T), isolated from a smear-ripened cheese.</title>
        <authorList>
            <consortium name="US DOE Joint Genome Institute (JGI-PGF)"/>
            <person name="Walter F."/>
            <person name="Albersmeier A."/>
            <person name="Kalinowski J."/>
            <person name="Ruckert C."/>
        </authorList>
    </citation>
    <scope>NUCLEOTIDE SEQUENCE [LARGE SCALE GENOMIC DNA]</scope>
    <source>
        <strain evidence="2 3">CGMCC 1.7286</strain>
    </source>
</reference>
<gene>
    <name evidence="2" type="ORF">GCM10011348_44780</name>
</gene>
<evidence type="ECO:0000256" key="1">
    <source>
        <dbReference type="SAM" id="MobiDB-lite"/>
    </source>
</evidence>
<sequence length="53" mass="6049">MTVTALQRLLDYLQRPRDTSSAAKRPRDEAGELSVTQRDCERAAREDPWFLAG</sequence>
<feature type="compositionally biased region" description="Basic and acidic residues" evidence="1">
    <location>
        <begin position="38"/>
        <end position="53"/>
    </location>
</feature>
<dbReference type="AlphaFoldDB" id="A0A917ZQC3"/>
<name>A0A917ZQC3_9GAMM</name>
<protein>
    <submittedName>
        <fullName evidence="2">Uncharacterized protein</fullName>
    </submittedName>
</protein>
<accession>A0A917ZQC3</accession>
<evidence type="ECO:0000313" key="3">
    <source>
        <dbReference type="Proteomes" id="UP000599578"/>
    </source>
</evidence>
<evidence type="ECO:0000313" key="2">
    <source>
        <dbReference type="EMBL" id="GGO88705.1"/>
    </source>
</evidence>
<feature type="region of interest" description="Disordered" evidence="1">
    <location>
        <begin position="15"/>
        <end position="53"/>
    </location>
</feature>
<comment type="caution">
    <text evidence="2">The sequence shown here is derived from an EMBL/GenBank/DDBJ whole genome shotgun (WGS) entry which is preliminary data.</text>
</comment>
<proteinExistence type="predicted"/>
<dbReference type="Proteomes" id="UP000599578">
    <property type="component" value="Unassembled WGS sequence"/>
</dbReference>
<keyword evidence="3" id="KW-1185">Reference proteome</keyword>
<organism evidence="2 3">
    <name type="scientific">Marinobacterium nitratireducens</name>
    <dbReference type="NCBI Taxonomy" id="518897"/>
    <lineage>
        <taxon>Bacteria</taxon>
        <taxon>Pseudomonadati</taxon>
        <taxon>Pseudomonadota</taxon>
        <taxon>Gammaproteobacteria</taxon>
        <taxon>Oceanospirillales</taxon>
        <taxon>Oceanospirillaceae</taxon>
        <taxon>Marinobacterium</taxon>
    </lineage>
</organism>
<dbReference type="EMBL" id="BMLT01000019">
    <property type="protein sequence ID" value="GGO88705.1"/>
    <property type="molecule type" value="Genomic_DNA"/>
</dbReference>